<feature type="transmembrane region" description="Helical" evidence="6">
    <location>
        <begin position="88"/>
        <end position="110"/>
    </location>
</feature>
<comment type="similarity">
    <text evidence="2 6">Belongs to the drug/metabolite transporter (DMT) superfamily. Plant drug/metabolite exporter (P-DME) (TC 2.A.7.4) family.</text>
</comment>
<evidence type="ECO:0000256" key="3">
    <source>
        <dbReference type="ARBA" id="ARBA00022692"/>
    </source>
</evidence>
<feature type="domain" description="EamA" evidence="7">
    <location>
        <begin position="184"/>
        <end position="321"/>
    </location>
</feature>
<gene>
    <name evidence="8" type="ORF">AABB24_039354</name>
</gene>
<evidence type="ECO:0000256" key="2">
    <source>
        <dbReference type="ARBA" id="ARBA00007635"/>
    </source>
</evidence>
<comment type="subcellular location">
    <subcellularLocation>
        <location evidence="1 6">Membrane</location>
        <topology evidence="1 6">Multi-pass membrane protein</topology>
    </subcellularLocation>
</comment>
<keyword evidence="9" id="KW-1185">Reference proteome</keyword>
<evidence type="ECO:0000256" key="5">
    <source>
        <dbReference type="ARBA" id="ARBA00023136"/>
    </source>
</evidence>
<feature type="transmembrane region" description="Helical" evidence="6">
    <location>
        <begin position="182"/>
        <end position="202"/>
    </location>
</feature>
<dbReference type="AlphaFoldDB" id="A0ABD2QQB1"/>
<name>A0ABD2QQB1_9SOLN</name>
<dbReference type="EMBL" id="JBJKTR010000024">
    <property type="protein sequence ID" value="KAL3321707.1"/>
    <property type="molecule type" value="Genomic_DNA"/>
</dbReference>
<dbReference type="InterPro" id="IPR000620">
    <property type="entry name" value="EamA_dom"/>
</dbReference>
<evidence type="ECO:0000256" key="6">
    <source>
        <dbReference type="RuleBase" id="RU363077"/>
    </source>
</evidence>
<organism evidence="8 9">
    <name type="scientific">Solanum stoloniferum</name>
    <dbReference type="NCBI Taxonomy" id="62892"/>
    <lineage>
        <taxon>Eukaryota</taxon>
        <taxon>Viridiplantae</taxon>
        <taxon>Streptophyta</taxon>
        <taxon>Embryophyta</taxon>
        <taxon>Tracheophyta</taxon>
        <taxon>Spermatophyta</taxon>
        <taxon>Magnoliopsida</taxon>
        <taxon>eudicotyledons</taxon>
        <taxon>Gunneridae</taxon>
        <taxon>Pentapetalae</taxon>
        <taxon>asterids</taxon>
        <taxon>lamiids</taxon>
        <taxon>Solanales</taxon>
        <taxon>Solanaceae</taxon>
        <taxon>Solanoideae</taxon>
        <taxon>Solaneae</taxon>
        <taxon>Solanum</taxon>
    </lineage>
</organism>
<dbReference type="InterPro" id="IPR037185">
    <property type="entry name" value="EmrE-like"/>
</dbReference>
<dbReference type="SUPFAM" id="SSF103481">
    <property type="entry name" value="Multidrug resistance efflux transporter EmrE"/>
    <property type="match status" value="1"/>
</dbReference>
<accession>A0ABD2QQB1</accession>
<dbReference type="Pfam" id="PF00892">
    <property type="entry name" value="EamA"/>
    <property type="match status" value="1"/>
</dbReference>
<dbReference type="InterPro" id="IPR030184">
    <property type="entry name" value="WAT1-related"/>
</dbReference>
<proteinExistence type="inferred from homology"/>
<evidence type="ECO:0000313" key="9">
    <source>
        <dbReference type="Proteomes" id="UP001627284"/>
    </source>
</evidence>
<reference evidence="8 9" key="1">
    <citation type="submission" date="2024-05" db="EMBL/GenBank/DDBJ databases">
        <title>De novo assembly of an allotetraploid wild potato.</title>
        <authorList>
            <person name="Hosaka A.J."/>
        </authorList>
    </citation>
    <scope>NUCLEOTIDE SEQUENCE [LARGE SCALE GENOMIC DNA]</scope>
    <source>
        <tissue evidence="8">Young leaves</tissue>
    </source>
</reference>
<feature type="transmembrane region" description="Helical" evidence="6">
    <location>
        <begin position="302"/>
        <end position="320"/>
    </location>
</feature>
<evidence type="ECO:0000256" key="4">
    <source>
        <dbReference type="ARBA" id="ARBA00022989"/>
    </source>
</evidence>
<keyword evidence="3 6" id="KW-0812">Transmembrane</keyword>
<evidence type="ECO:0000259" key="7">
    <source>
        <dbReference type="Pfam" id="PF00892"/>
    </source>
</evidence>
<keyword evidence="4 6" id="KW-1133">Transmembrane helix</keyword>
<feature type="transmembrane region" description="Helical" evidence="6">
    <location>
        <begin position="214"/>
        <end position="235"/>
    </location>
</feature>
<dbReference type="Proteomes" id="UP001627284">
    <property type="component" value="Unassembled WGS sequence"/>
</dbReference>
<feature type="transmembrane region" description="Helical" evidence="6">
    <location>
        <begin position="122"/>
        <end position="140"/>
    </location>
</feature>
<comment type="caution">
    <text evidence="8">The sequence shown here is derived from an EMBL/GenBank/DDBJ whole genome shotgun (WGS) entry which is preliminary data.</text>
</comment>
<sequence length="366" mass="39465">MIKMAAVSVGNGNEVWRAHGTMAMIQLLYGGYHVITKVALNVGMNQIVFCLYRDLLALSILAPVSYVRENIFGNQLLFLIGLGYTNPTYAAAVQPAIPVFTFIFAVLMGTETVKLFTVEGQAKVGGTIVCVSGAILMAIFRGPVVFGDRGSEFIHSDISAKGQPEPTGWLMSSFLELGFDDWHLGVLCLIGNCMCMAAYLAIQAPVLAKYPASISVTAYSYLFGCLLMVATAFFVTDESTDWNLTQSEAFAVCYAGIVASALNYGMLTWCNKILGPSMVALYNPLQPAASAFLSRVFLGSPIYLGSIFGGLLIISGLYLVTWASYRQRQAAIGIDPHASRSLDPPITYQLGHLFSVPPSSIPKIID</sequence>
<dbReference type="GO" id="GO:0016020">
    <property type="term" value="C:membrane"/>
    <property type="evidence" value="ECO:0007669"/>
    <property type="project" value="UniProtKB-SubCell"/>
</dbReference>
<dbReference type="PANTHER" id="PTHR31218">
    <property type="entry name" value="WAT1-RELATED PROTEIN"/>
    <property type="match status" value="1"/>
</dbReference>
<protein>
    <recommendedName>
        <fullName evidence="6">WAT1-related protein</fullName>
    </recommendedName>
</protein>
<evidence type="ECO:0000256" key="1">
    <source>
        <dbReference type="ARBA" id="ARBA00004141"/>
    </source>
</evidence>
<keyword evidence="5 6" id="KW-0472">Membrane</keyword>
<evidence type="ECO:0000313" key="8">
    <source>
        <dbReference type="EMBL" id="KAL3321707.1"/>
    </source>
</evidence>